<comment type="similarity">
    <text evidence="2">Belongs to the short-chain dehydrogenases/reductases (SDR) family. FabI subfamily.</text>
</comment>
<keyword evidence="4" id="KW-0276">Fatty acid metabolism</keyword>
<dbReference type="EMBL" id="LNFO01001884">
    <property type="protein sequence ID" value="KUF88215.1"/>
    <property type="molecule type" value="Genomic_DNA"/>
</dbReference>
<evidence type="ECO:0000256" key="2">
    <source>
        <dbReference type="ARBA" id="ARBA00009233"/>
    </source>
</evidence>
<evidence type="ECO:0000256" key="3">
    <source>
        <dbReference type="ARBA" id="ARBA00022516"/>
    </source>
</evidence>
<dbReference type="GO" id="GO:0004318">
    <property type="term" value="F:enoyl-[acyl-carrier-protein] reductase (NADH) activity"/>
    <property type="evidence" value="ECO:0007669"/>
    <property type="project" value="InterPro"/>
</dbReference>
<organism evidence="8 9">
    <name type="scientific">Phytophthora nicotianae</name>
    <name type="common">Potato buckeye rot agent</name>
    <name type="synonym">Phytophthora parasitica</name>
    <dbReference type="NCBI Taxonomy" id="4792"/>
    <lineage>
        <taxon>Eukaryota</taxon>
        <taxon>Sar</taxon>
        <taxon>Stramenopiles</taxon>
        <taxon>Oomycota</taxon>
        <taxon>Peronosporomycetes</taxon>
        <taxon>Peronosporales</taxon>
        <taxon>Peronosporaceae</taxon>
        <taxon>Phytophthora</taxon>
    </lineage>
</organism>
<keyword evidence="5" id="KW-0560">Oxidoreductase</keyword>
<dbReference type="PANTHER" id="PTHR43159">
    <property type="entry name" value="ENOYL-[ACYL-CARRIER-PROTEIN] REDUCTASE"/>
    <property type="match status" value="1"/>
</dbReference>
<evidence type="ECO:0000256" key="4">
    <source>
        <dbReference type="ARBA" id="ARBA00022832"/>
    </source>
</evidence>
<evidence type="ECO:0000256" key="5">
    <source>
        <dbReference type="ARBA" id="ARBA00023002"/>
    </source>
</evidence>
<keyword evidence="3" id="KW-0444">Lipid biosynthesis</keyword>
<dbReference type="AlphaFoldDB" id="A0A0W8CVB6"/>
<dbReference type="InterPro" id="IPR014358">
    <property type="entry name" value="Enoyl-ACP_Rdtase_NADH"/>
</dbReference>
<protein>
    <submittedName>
        <fullName evidence="8">Enoyl-FabI</fullName>
    </submittedName>
</protein>
<gene>
    <name evidence="8" type="ORF">AM587_10007162</name>
</gene>
<dbReference type="InterPro" id="IPR002347">
    <property type="entry name" value="SDR_fam"/>
</dbReference>
<dbReference type="Gene3D" id="1.10.8.400">
    <property type="entry name" value="Enoyl acyl carrier protein reductase"/>
    <property type="match status" value="1"/>
</dbReference>
<keyword evidence="7" id="KW-0275">Fatty acid biosynthesis</keyword>
<dbReference type="Proteomes" id="UP000052943">
    <property type="component" value="Unassembled WGS sequence"/>
</dbReference>
<comment type="pathway">
    <text evidence="1">Lipid metabolism.</text>
</comment>
<dbReference type="STRING" id="4790.A0A0W8CVB6"/>
<reference evidence="8 9" key="1">
    <citation type="submission" date="2015-11" db="EMBL/GenBank/DDBJ databases">
        <title>Genomes and virulence difference between two physiological races of Phytophthora nicotianae.</title>
        <authorList>
            <person name="Liu H."/>
            <person name="Ma X."/>
            <person name="Yu H."/>
            <person name="Fang D."/>
            <person name="Li Y."/>
            <person name="Wang X."/>
            <person name="Wang W."/>
            <person name="Dong Y."/>
            <person name="Xiao B."/>
        </authorList>
    </citation>
    <scope>NUCLEOTIDE SEQUENCE [LARGE SCALE GENOMIC DNA]</scope>
    <source>
        <strain evidence="9">race 0</strain>
    </source>
</reference>
<proteinExistence type="inferred from homology"/>
<keyword evidence="6" id="KW-0443">Lipid metabolism</keyword>
<comment type="caution">
    <text evidence="8">The sequence shown here is derived from an EMBL/GenBank/DDBJ whole genome shotgun (WGS) entry which is preliminary data.</text>
</comment>
<dbReference type="PANTHER" id="PTHR43159:SF2">
    <property type="entry name" value="ENOYL-[ACYL-CARRIER-PROTEIN] REDUCTASE [NADH], CHLOROPLASTIC"/>
    <property type="match status" value="1"/>
</dbReference>
<evidence type="ECO:0000256" key="1">
    <source>
        <dbReference type="ARBA" id="ARBA00005189"/>
    </source>
</evidence>
<sequence length="70" mass="7578">MNTVSARGIPGISKMRKYAENHAPLRRNSSNGDVGSVATFLSSDLAAAITGQTIYGEYFTSTWIKGKRLI</sequence>
<dbReference type="GO" id="GO:0006633">
    <property type="term" value="P:fatty acid biosynthetic process"/>
    <property type="evidence" value="ECO:0007669"/>
    <property type="project" value="UniProtKB-KW"/>
</dbReference>
<dbReference type="SUPFAM" id="SSF51735">
    <property type="entry name" value="NAD(P)-binding Rossmann-fold domains"/>
    <property type="match status" value="1"/>
</dbReference>
<evidence type="ECO:0000256" key="7">
    <source>
        <dbReference type="ARBA" id="ARBA00023160"/>
    </source>
</evidence>
<dbReference type="Pfam" id="PF13561">
    <property type="entry name" value="adh_short_C2"/>
    <property type="match status" value="1"/>
</dbReference>
<evidence type="ECO:0000256" key="6">
    <source>
        <dbReference type="ARBA" id="ARBA00023098"/>
    </source>
</evidence>
<evidence type="ECO:0000313" key="9">
    <source>
        <dbReference type="Proteomes" id="UP000052943"/>
    </source>
</evidence>
<name>A0A0W8CVB6_PHYNI</name>
<evidence type="ECO:0000313" key="8">
    <source>
        <dbReference type="EMBL" id="KUF88215.1"/>
    </source>
</evidence>
<accession>A0A0W8CVB6</accession>
<dbReference type="InterPro" id="IPR036291">
    <property type="entry name" value="NAD(P)-bd_dom_sf"/>
</dbReference>